<keyword evidence="2" id="KW-1185">Reference proteome</keyword>
<dbReference type="InterPro" id="IPR011231">
    <property type="entry name" value="Phage_VT1-Sakai_H0018"/>
</dbReference>
<dbReference type="PIRSF" id="PIRSF030771">
    <property type="entry name" value="UCP030771"/>
    <property type="match status" value="1"/>
</dbReference>
<dbReference type="Proteomes" id="UP000028824">
    <property type="component" value="Unassembled WGS sequence"/>
</dbReference>
<dbReference type="STRING" id="1105367.CG50_10505"/>
<evidence type="ECO:0008006" key="3">
    <source>
        <dbReference type="Google" id="ProtNLM"/>
    </source>
</evidence>
<comment type="caution">
    <text evidence="1">The sequence shown here is derived from an EMBL/GenBank/DDBJ whole genome shotgun (WGS) entry which is preliminary data.</text>
</comment>
<dbReference type="eggNOG" id="COG5471">
    <property type="taxonomic scope" value="Bacteria"/>
</dbReference>
<evidence type="ECO:0000313" key="2">
    <source>
        <dbReference type="Proteomes" id="UP000028824"/>
    </source>
</evidence>
<evidence type="ECO:0000313" key="1">
    <source>
        <dbReference type="EMBL" id="KFI24364.1"/>
    </source>
</evidence>
<dbReference type="EMBL" id="JFZB01000051">
    <property type="protein sequence ID" value="KFI24364.1"/>
    <property type="molecule type" value="Genomic_DNA"/>
</dbReference>
<gene>
    <name evidence="1" type="ORF">CG50_10505</name>
</gene>
<organism evidence="1 2">
    <name type="scientific">Paenirhodobacter enshiensis</name>
    <dbReference type="NCBI Taxonomy" id="1105367"/>
    <lineage>
        <taxon>Bacteria</taxon>
        <taxon>Pseudomonadati</taxon>
        <taxon>Pseudomonadota</taxon>
        <taxon>Alphaproteobacteria</taxon>
        <taxon>Rhodobacterales</taxon>
        <taxon>Rhodobacter group</taxon>
        <taxon>Paenirhodobacter</taxon>
    </lineage>
</organism>
<dbReference type="OrthoDB" id="5365964at2"/>
<accession>A0A086XQR4</accession>
<proteinExistence type="predicted"/>
<dbReference type="AlphaFoldDB" id="A0A086XQR4"/>
<name>A0A086XQR4_9RHOB</name>
<dbReference type="RefSeq" id="WP_036640073.1">
    <property type="nucleotide sequence ID" value="NZ_JFZB01000051.1"/>
</dbReference>
<dbReference type="Pfam" id="PF09956">
    <property type="entry name" value="Phage_cement_2"/>
    <property type="match status" value="1"/>
</dbReference>
<reference evidence="1 2" key="1">
    <citation type="submission" date="2014-03" db="EMBL/GenBank/DDBJ databases">
        <title>Genome of Paenirhodobacter enshiensis DW2-9.</title>
        <authorList>
            <person name="Wang D."/>
            <person name="Wang G."/>
        </authorList>
    </citation>
    <scope>NUCLEOTIDE SEQUENCE [LARGE SCALE GENOMIC DNA]</scope>
    <source>
        <strain evidence="1 2">DW2-9</strain>
    </source>
</reference>
<sequence>MKNFIANGETINITAAAVIASGQGVLVGSIFGVAEGVAAIGETAVIRLVGVFSLPKAPSQAWTVGQTIYWDAAASRTTNVLTGNTRIGIATQAVAGGAGDTTGIVRLNGGAT</sequence>
<protein>
    <recommendedName>
        <fullName evidence="3">DUF2190 family protein</fullName>
    </recommendedName>
</protein>